<dbReference type="CDD" id="cd04692">
    <property type="entry name" value="NUDIX_Hydrolase"/>
    <property type="match status" value="1"/>
</dbReference>
<comment type="caution">
    <text evidence="2">The sequence shown here is derived from an EMBL/GenBank/DDBJ whole genome shotgun (WGS) entry which is preliminary data.</text>
</comment>
<sequence>MGTRSRAEVHTHGYWHETFHCWFFRREADKIYLLFQLRAASKKDYPLKLDITAAGHLLAGETPADGIREITEELGVVVNYDDLLPVDIIPVSFEMEGFIDREFCHIYLYHYQAPIPGFVLQEEEVADVVSVEINTLTALLSGEKPRINGLSCVRSFSSGQLITFDEHDLAPYTHTYITKLLQALRQYQI</sequence>
<feature type="domain" description="Nudix hydrolase" evidence="1">
    <location>
        <begin position="14"/>
        <end position="153"/>
    </location>
</feature>
<organism evidence="2 3">
    <name type="scientific">Ktedonospora formicarum</name>
    <dbReference type="NCBI Taxonomy" id="2778364"/>
    <lineage>
        <taxon>Bacteria</taxon>
        <taxon>Bacillati</taxon>
        <taxon>Chloroflexota</taxon>
        <taxon>Ktedonobacteria</taxon>
        <taxon>Ktedonobacterales</taxon>
        <taxon>Ktedonobacteraceae</taxon>
        <taxon>Ktedonospora</taxon>
    </lineage>
</organism>
<dbReference type="InterPro" id="IPR015797">
    <property type="entry name" value="NUDIX_hydrolase-like_dom_sf"/>
</dbReference>
<gene>
    <name evidence="2" type="ORF">KSX_47440</name>
</gene>
<dbReference type="InterPro" id="IPR000086">
    <property type="entry name" value="NUDIX_hydrolase_dom"/>
</dbReference>
<dbReference type="SUPFAM" id="SSF55811">
    <property type="entry name" value="Nudix"/>
    <property type="match status" value="1"/>
</dbReference>
<evidence type="ECO:0000259" key="1">
    <source>
        <dbReference type="PROSITE" id="PS51462"/>
    </source>
</evidence>
<evidence type="ECO:0000313" key="2">
    <source>
        <dbReference type="EMBL" id="GHO46581.1"/>
    </source>
</evidence>
<dbReference type="AlphaFoldDB" id="A0A8J3I0J3"/>
<dbReference type="EMBL" id="BNJF01000002">
    <property type="protein sequence ID" value="GHO46581.1"/>
    <property type="molecule type" value="Genomic_DNA"/>
</dbReference>
<proteinExistence type="predicted"/>
<evidence type="ECO:0000313" key="3">
    <source>
        <dbReference type="Proteomes" id="UP000612362"/>
    </source>
</evidence>
<protein>
    <submittedName>
        <fullName evidence="2">Putative Nudix hydrolase</fullName>
    </submittedName>
</protein>
<name>A0A8J3I0J3_9CHLR</name>
<dbReference type="Proteomes" id="UP000612362">
    <property type="component" value="Unassembled WGS sequence"/>
</dbReference>
<reference evidence="2" key="1">
    <citation type="submission" date="2020-10" db="EMBL/GenBank/DDBJ databases">
        <title>Taxonomic study of unclassified bacteria belonging to the class Ktedonobacteria.</title>
        <authorList>
            <person name="Yabe S."/>
            <person name="Wang C.M."/>
            <person name="Zheng Y."/>
            <person name="Sakai Y."/>
            <person name="Cavaletti L."/>
            <person name="Monciardini P."/>
            <person name="Donadio S."/>
        </authorList>
    </citation>
    <scope>NUCLEOTIDE SEQUENCE</scope>
    <source>
        <strain evidence="2">SOSP1-1</strain>
    </source>
</reference>
<dbReference type="GO" id="GO:0016787">
    <property type="term" value="F:hydrolase activity"/>
    <property type="evidence" value="ECO:0007669"/>
    <property type="project" value="UniProtKB-KW"/>
</dbReference>
<keyword evidence="3" id="KW-1185">Reference proteome</keyword>
<dbReference type="Gene3D" id="3.90.79.10">
    <property type="entry name" value="Nucleoside Triphosphate Pyrophosphohydrolase"/>
    <property type="match status" value="1"/>
</dbReference>
<accession>A0A8J3I0J3</accession>
<dbReference type="PROSITE" id="PS51462">
    <property type="entry name" value="NUDIX"/>
    <property type="match status" value="1"/>
</dbReference>
<dbReference type="PANTHER" id="PTHR10885">
    <property type="entry name" value="ISOPENTENYL-DIPHOSPHATE DELTA-ISOMERASE"/>
    <property type="match status" value="1"/>
</dbReference>
<keyword evidence="2" id="KW-0378">Hydrolase</keyword>
<dbReference type="PANTHER" id="PTHR10885:SF0">
    <property type="entry name" value="ISOPENTENYL-DIPHOSPHATE DELTA-ISOMERASE"/>
    <property type="match status" value="1"/>
</dbReference>